<evidence type="ECO:0000256" key="8">
    <source>
        <dbReference type="ARBA" id="ARBA00023315"/>
    </source>
</evidence>
<dbReference type="InterPro" id="IPR016039">
    <property type="entry name" value="Thiolase-like"/>
</dbReference>
<feature type="domain" description="Beta-ketoacyl-[acyl-carrier-protein] synthase III C-terminal" evidence="10">
    <location>
        <begin position="239"/>
        <end position="319"/>
    </location>
</feature>
<dbReference type="STRING" id="317010.RU96_GL002420"/>
<gene>
    <name evidence="9" type="primary">fabH</name>
    <name evidence="12" type="ORF">RU96_GL002420</name>
</gene>
<keyword evidence="9" id="KW-0963">Cytoplasm</keyword>
<dbReference type="CDD" id="cd00830">
    <property type="entry name" value="KAS_III"/>
    <property type="match status" value="1"/>
</dbReference>
<dbReference type="UniPathway" id="UPA00094"/>
<dbReference type="GO" id="GO:0004315">
    <property type="term" value="F:3-oxoacyl-[acyl-carrier-protein] synthase activity"/>
    <property type="evidence" value="ECO:0007669"/>
    <property type="project" value="InterPro"/>
</dbReference>
<evidence type="ECO:0000313" key="12">
    <source>
        <dbReference type="EMBL" id="OJG15369.1"/>
    </source>
</evidence>
<comment type="subcellular location">
    <subcellularLocation>
        <location evidence="9">Cytoplasm</location>
    </subcellularLocation>
</comment>
<keyword evidence="5 9" id="KW-0443">Lipid metabolism</keyword>
<evidence type="ECO:0000256" key="7">
    <source>
        <dbReference type="ARBA" id="ARBA00023268"/>
    </source>
</evidence>
<evidence type="ECO:0000256" key="5">
    <source>
        <dbReference type="ARBA" id="ARBA00023098"/>
    </source>
</evidence>
<keyword evidence="4 9" id="KW-0276">Fatty acid metabolism</keyword>
<evidence type="ECO:0000256" key="3">
    <source>
        <dbReference type="ARBA" id="ARBA00022679"/>
    </source>
</evidence>
<comment type="subunit">
    <text evidence="9">Homodimer.</text>
</comment>
<dbReference type="PANTHER" id="PTHR43091">
    <property type="entry name" value="3-OXOACYL-[ACYL-CARRIER-PROTEIN] SYNTHASE"/>
    <property type="match status" value="1"/>
</dbReference>
<name>A0A1L8R6H2_9ENTE</name>
<comment type="pathway">
    <text evidence="9">Lipid metabolism; fatty acid biosynthesis.</text>
</comment>
<accession>A0A1L8R6H2</accession>
<evidence type="ECO:0000259" key="10">
    <source>
        <dbReference type="Pfam" id="PF08541"/>
    </source>
</evidence>
<keyword evidence="8 9" id="KW-0012">Acyltransferase</keyword>
<dbReference type="PANTHER" id="PTHR43091:SF1">
    <property type="entry name" value="BETA-KETOACYL-[ACYL-CARRIER-PROTEIN] SYNTHASE III, CHLOROPLASTIC"/>
    <property type="match status" value="1"/>
</dbReference>
<dbReference type="EMBL" id="JXKG01000008">
    <property type="protein sequence ID" value="OJG15369.1"/>
    <property type="molecule type" value="Genomic_DNA"/>
</dbReference>
<dbReference type="NCBIfam" id="TIGR00747">
    <property type="entry name" value="fabH"/>
    <property type="match status" value="1"/>
</dbReference>
<evidence type="ECO:0000259" key="11">
    <source>
        <dbReference type="Pfam" id="PF08545"/>
    </source>
</evidence>
<comment type="domain">
    <text evidence="9">The last Arg residue of the ACP-binding site is essential for the weak association between ACP/AcpP and FabH.</text>
</comment>
<comment type="similarity">
    <text evidence="1 9">Belongs to the thiolase-like superfamily. FabH family.</text>
</comment>
<feature type="active site" evidence="9">
    <location>
        <position position="248"/>
    </location>
</feature>
<dbReference type="Proteomes" id="UP000182835">
    <property type="component" value="Unassembled WGS sequence"/>
</dbReference>
<keyword evidence="6 9" id="KW-0275">Fatty acid biosynthesis</keyword>
<dbReference type="Gene3D" id="3.40.47.10">
    <property type="match status" value="1"/>
</dbReference>
<dbReference type="NCBIfam" id="NF006829">
    <property type="entry name" value="PRK09352.1"/>
    <property type="match status" value="1"/>
</dbReference>
<evidence type="ECO:0000256" key="1">
    <source>
        <dbReference type="ARBA" id="ARBA00008642"/>
    </source>
</evidence>
<dbReference type="InterPro" id="IPR013747">
    <property type="entry name" value="ACP_syn_III_C"/>
</dbReference>
<evidence type="ECO:0000256" key="2">
    <source>
        <dbReference type="ARBA" id="ARBA00022516"/>
    </source>
</evidence>
<comment type="catalytic activity">
    <reaction evidence="9">
        <text>malonyl-[ACP] + acetyl-CoA + H(+) = 3-oxobutanoyl-[ACP] + CO2 + CoA</text>
        <dbReference type="Rhea" id="RHEA:12080"/>
        <dbReference type="Rhea" id="RHEA-COMP:9623"/>
        <dbReference type="Rhea" id="RHEA-COMP:9625"/>
        <dbReference type="ChEBI" id="CHEBI:15378"/>
        <dbReference type="ChEBI" id="CHEBI:16526"/>
        <dbReference type="ChEBI" id="CHEBI:57287"/>
        <dbReference type="ChEBI" id="CHEBI:57288"/>
        <dbReference type="ChEBI" id="CHEBI:78449"/>
        <dbReference type="ChEBI" id="CHEBI:78450"/>
        <dbReference type="EC" id="2.3.1.180"/>
    </reaction>
</comment>
<feature type="region of interest" description="ACP-binding" evidence="9">
    <location>
        <begin position="249"/>
        <end position="253"/>
    </location>
</feature>
<dbReference type="InterPro" id="IPR013751">
    <property type="entry name" value="ACP_syn_III_N"/>
</dbReference>
<dbReference type="InterPro" id="IPR004655">
    <property type="entry name" value="FabH"/>
</dbReference>
<organism evidence="12 13">
    <name type="scientific">Enterococcus canintestini</name>
    <dbReference type="NCBI Taxonomy" id="317010"/>
    <lineage>
        <taxon>Bacteria</taxon>
        <taxon>Bacillati</taxon>
        <taxon>Bacillota</taxon>
        <taxon>Bacilli</taxon>
        <taxon>Lactobacillales</taxon>
        <taxon>Enterococcaceae</taxon>
        <taxon>Enterococcus</taxon>
    </lineage>
</organism>
<dbReference type="Pfam" id="PF08541">
    <property type="entry name" value="ACP_syn_III_C"/>
    <property type="match status" value="1"/>
</dbReference>
<proteinExistence type="inferred from homology"/>
<evidence type="ECO:0000256" key="4">
    <source>
        <dbReference type="ARBA" id="ARBA00022832"/>
    </source>
</evidence>
<protein>
    <recommendedName>
        <fullName evidence="9">Beta-ketoacyl-[acyl-carrier-protein] synthase III</fullName>
        <shortName evidence="9">Beta-ketoacyl-ACP synthase III</shortName>
        <shortName evidence="9">KAS III</shortName>
        <ecNumber evidence="9">2.3.1.180</ecNumber>
    </recommendedName>
    <alternativeName>
        <fullName evidence="9">3-oxoacyl-[acyl-carrier-protein] synthase 3</fullName>
    </alternativeName>
    <alternativeName>
        <fullName evidence="9">3-oxoacyl-[acyl-carrier-protein] synthase III</fullName>
    </alternativeName>
</protein>
<dbReference type="HAMAP" id="MF_01815">
    <property type="entry name" value="FabH"/>
    <property type="match status" value="1"/>
</dbReference>
<comment type="caution">
    <text evidence="12">The sequence shown here is derived from an EMBL/GenBank/DDBJ whole genome shotgun (WGS) entry which is preliminary data.</text>
</comment>
<evidence type="ECO:0000313" key="13">
    <source>
        <dbReference type="Proteomes" id="UP000182835"/>
    </source>
</evidence>
<dbReference type="AlphaFoldDB" id="A0A1L8R6H2"/>
<feature type="active site" evidence="9">
    <location>
        <position position="278"/>
    </location>
</feature>
<feature type="active site" evidence="9">
    <location>
        <position position="115"/>
    </location>
</feature>
<dbReference type="GO" id="GO:0005737">
    <property type="term" value="C:cytoplasm"/>
    <property type="evidence" value="ECO:0007669"/>
    <property type="project" value="UniProtKB-SubCell"/>
</dbReference>
<evidence type="ECO:0000256" key="6">
    <source>
        <dbReference type="ARBA" id="ARBA00023160"/>
    </source>
</evidence>
<dbReference type="GO" id="GO:0006633">
    <property type="term" value="P:fatty acid biosynthetic process"/>
    <property type="evidence" value="ECO:0007669"/>
    <property type="project" value="UniProtKB-UniRule"/>
</dbReference>
<keyword evidence="3 9" id="KW-0808">Transferase</keyword>
<dbReference type="EC" id="2.3.1.180" evidence="9"/>
<sequence length="323" mass="35050">MKMKKYGKITATASFVPEKIVKNDDLAQLMATSDDWIKSRTGILERRIATSENTSDLCIGVAEKLLLKSQLTAEDLDFIIVATMTPDYMTPSVACMVQGAIGATNAFAFDLSAACSGFVYALSMAEKLIQTTAQKGIVIGGEVLSKVVDWQDRSTAVLFGDGAAGVLLEASEIPMIKKEKLSADGTKGAALTSGYVKNTNPFKEDDTSFSYLKMAGREIFDFATRDVVNAIDQLVVEDKEKIDFYLLHQANARILDKVARKLKVPRERFLQNMDKYGNTSAASIPLLLDEAVRAGVIRLDGTQNVVFSGFGGGLTWGVMQATL</sequence>
<reference evidence="12 13" key="1">
    <citation type="submission" date="2014-12" db="EMBL/GenBank/DDBJ databases">
        <title>Draft genome sequences of 29 type strains of Enterococci.</title>
        <authorList>
            <person name="Zhong Z."/>
            <person name="Sun Z."/>
            <person name="Liu W."/>
            <person name="Zhang W."/>
            <person name="Zhang H."/>
        </authorList>
    </citation>
    <scope>NUCLEOTIDE SEQUENCE [LARGE SCALE GENOMIC DNA]</scope>
    <source>
        <strain evidence="12 13">DSM 21207</strain>
    </source>
</reference>
<comment type="function">
    <text evidence="9">Catalyzes the condensation reaction of fatty acid synthesis by the addition to an acyl acceptor of two carbons from malonyl-ACP. Catalyzes the first condensation reaction which initiates fatty acid synthesis and may therefore play a role in governing the total rate of fatty acid production. Possesses both acetoacetyl-ACP synthase and acetyl transacylase activities. Its substrate specificity determines the biosynthesis of branched-chain and/or straight-chain of fatty acids.</text>
</comment>
<evidence type="ECO:0000256" key="9">
    <source>
        <dbReference type="HAMAP-Rule" id="MF_01815"/>
    </source>
</evidence>
<dbReference type="SUPFAM" id="SSF53901">
    <property type="entry name" value="Thiolase-like"/>
    <property type="match status" value="1"/>
</dbReference>
<dbReference type="GO" id="GO:0033818">
    <property type="term" value="F:beta-ketoacyl-acyl-carrier-protein synthase III activity"/>
    <property type="evidence" value="ECO:0007669"/>
    <property type="project" value="UniProtKB-UniRule"/>
</dbReference>
<keyword evidence="2 9" id="KW-0444">Lipid biosynthesis</keyword>
<dbReference type="Pfam" id="PF08545">
    <property type="entry name" value="ACP_syn_III"/>
    <property type="match status" value="1"/>
</dbReference>
<keyword evidence="7 9" id="KW-0511">Multifunctional enzyme</keyword>
<feature type="domain" description="Beta-ketoacyl-[acyl-carrier-protein] synthase III N-terminal" evidence="11">
    <location>
        <begin position="109"/>
        <end position="185"/>
    </location>
</feature>